<feature type="compositionally biased region" description="Acidic residues" evidence="9">
    <location>
        <begin position="279"/>
        <end position="314"/>
    </location>
</feature>
<dbReference type="STRING" id="307972.A0A2G8KXA0"/>
<keyword evidence="10" id="KW-0675">Receptor</keyword>
<keyword evidence="7 8" id="KW-1015">Disulfide bond</keyword>
<keyword evidence="4" id="KW-0677">Repeat</keyword>
<dbReference type="Gene3D" id="4.10.1220.10">
    <property type="entry name" value="EGF-type module"/>
    <property type="match status" value="1"/>
</dbReference>
<dbReference type="AlphaFoldDB" id="A0A2G8KXA0"/>
<evidence type="ECO:0000256" key="2">
    <source>
        <dbReference type="ARBA" id="ARBA00004308"/>
    </source>
</evidence>
<feature type="disulfide bond" evidence="8">
    <location>
        <begin position="472"/>
        <end position="487"/>
    </location>
</feature>
<keyword evidence="11" id="KW-1185">Reference proteome</keyword>
<comment type="subcellular location">
    <subcellularLocation>
        <location evidence="2">Endomembrane system</location>
    </subcellularLocation>
    <subcellularLocation>
        <location evidence="1">Membrane</location>
        <topology evidence="1">Single-pass membrane protein</topology>
    </subcellularLocation>
</comment>
<dbReference type="PROSITE" id="PS50068">
    <property type="entry name" value="LDLRA_2"/>
    <property type="match status" value="2"/>
</dbReference>
<dbReference type="PANTHER" id="PTHR24270">
    <property type="entry name" value="LOW-DENSITY LIPOPROTEIN RECEPTOR-RELATED"/>
    <property type="match status" value="1"/>
</dbReference>
<dbReference type="GO" id="GO:0012505">
    <property type="term" value="C:endomembrane system"/>
    <property type="evidence" value="ECO:0007669"/>
    <property type="project" value="UniProtKB-SubCell"/>
</dbReference>
<keyword evidence="3" id="KW-0812">Transmembrane</keyword>
<feature type="compositionally biased region" description="Basic and acidic residues" evidence="9">
    <location>
        <begin position="369"/>
        <end position="382"/>
    </location>
</feature>
<feature type="disulfide bond" evidence="8">
    <location>
        <begin position="494"/>
        <end position="506"/>
    </location>
</feature>
<dbReference type="GO" id="GO:0016192">
    <property type="term" value="P:vesicle-mediated transport"/>
    <property type="evidence" value="ECO:0007669"/>
    <property type="project" value="UniProtKB-ARBA"/>
</dbReference>
<protein>
    <submittedName>
        <fullName evidence="10">Putative low-density lipoprotein receptor class A domain-containing protein 3</fullName>
    </submittedName>
</protein>
<evidence type="ECO:0000256" key="1">
    <source>
        <dbReference type="ARBA" id="ARBA00004167"/>
    </source>
</evidence>
<dbReference type="PROSITE" id="PS01209">
    <property type="entry name" value="LDLRA_1"/>
    <property type="match status" value="1"/>
</dbReference>
<feature type="compositionally biased region" description="Basic and acidic residues" evidence="9">
    <location>
        <begin position="394"/>
        <end position="404"/>
    </location>
</feature>
<dbReference type="Proteomes" id="UP000230750">
    <property type="component" value="Unassembled WGS sequence"/>
</dbReference>
<dbReference type="PRINTS" id="PR00261">
    <property type="entry name" value="LDLRECEPTOR"/>
</dbReference>
<evidence type="ECO:0000313" key="10">
    <source>
        <dbReference type="EMBL" id="PIK52602.1"/>
    </source>
</evidence>
<name>A0A2G8KXA0_STIJA</name>
<dbReference type="SMART" id="SM00192">
    <property type="entry name" value="LDLa"/>
    <property type="match status" value="3"/>
</dbReference>
<gene>
    <name evidence="10" type="ORF">BSL78_10506</name>
</gene>
<feature type="disulfide bond" evidence="8">
    <location>
        <begin position="513"/>
        <end position="528"/>
    </location>
</feature>
<proteinExistence type="predicted"/>
<dbReference type="SUPFAM" id="SSF57424">
    <property type="entry name" value="LDL receptor-like module"/>
    <property type="match status" value="2"/>
</dbReference>
<evidence type="ECO:0000256" key="4">
    <source>
        <dbReference type="ARBA" id="ARBA00022737"/>
    </source>
</evidence>
<evidence type="ECO:0000256" key="8">
    <source>
        <dbReference type="PROSITE-ProRule" id="PRU00124"/>
    </source>
</evidence>
<evidence type="ECO:0000256" key="5">
    <source>
        <dbReference type="ARBA" id="ARBA00022989"/>
    </source>
</evidence>
<evidence type="ECO:0000313" key="11">
    <source>
        <dbReference type="Proteomes" id="UP000230750"/>
    </source>
</evidence>
<accession>A0A2G8KXA0</accession>
<dbReference type="GO" id="GO:0005886">
    <property type="term" value="C:plasma membrane"/>
    <property type="evidence" value="ECO:0007669"/>
    <property type="project" value="TreeGrafter"/>
</dbReference>
<sequence>MPHYAVLIIQFTDGHFTKRVGRLRNSRAKVTVRNGHFLELLERNGPHLSKKGRYLNENVRARRRRRQVTDESSASTRREENLLKLLTDHTSPLSTNQELDHTSPLSTNEELDLDNLRLQIQLKEMTSQHESSKMATDLNQLTEIRDQNVKTGTEEEEGILNDLDKQLENLKLTSGLVDALEDTMDLVPKFMLPGTEENHADDENTTNLPIDVMDISGDGSGSGETIIPTVEGSGSGEDIISFTKLDHGFLNEYEGYMKDLEIQLLVEYEGQKRNQEEEKEKEEEEKEEEEEEEEEEDEDEGEEEVEEEVEEEAEREQSQNENEQREISDDRPGYQEEGDEQKTDEDKTEEEEVKGQVEEETSGTGGIDNIEKQLETLRGGDEDRPEESENTPGDEAKYDDTKSRDNEALPVLSRCVSPGGFRVKLLPEDLCDGNKDCINGEDERKARCQNKCPVGYRKCADGFQCLKEKLFCNGFLQCRDQSDELNCGRTRAECEEFEMFSCDGVCRLKSFLCDHTQDCKDGVDEIGCKYGGFYSLPSVP</sequence>
<dbReference type="OrthoDB" id="10013209at2759"/>
<dbReference type="InterPro" id="IPR002172">
    <property type="entry name" value="LDrepeatLR_classA_rpt"/>
</dbReference>
<reference evidence="10 11" key="1">
    <citation type="journal article" date="2017" name="PLoS Biol.">
        <title>The sea cucumber genome provides insights into morphological evolution and visceral regeneration.</title>
        <authorList>
            <person name="Zhang X."/>
            <person name="Sun L."/>
            <person name="Yuan J."/>
            <person name="Sun Y."/>
            <person name="Gao Y."/>
            <person name="Zhang L."/>
            <person name="Li S."/>
            <person name="Dai H."/>
            <person name="Hamel J.F."/>
            <person name="Liu C."/>
            <person name="Yu Y."/>
            <person name="Liu S."/>
            <person name="Lin W."/>
            <person name="Guo K."/>
            <person name="Jin S."/>
            <person name="Xu P."/>
            <person name="Storey K.B."/>
            <person name="Huan P."/>
            <person name="Zhang T."/>
            <person name="Zhou Y."/>
            <person name="Zhang J."/>
            <person name="Lin C."/>
            <person name="Li X."/>
            <person name="Xing L."/>
            <person name="Huo D."/>
            <person name="Sun M."/>
            <person name="Wang L."/>
            <person name="Mercier A."/>
            <person name="Li F."/>
            <person name="Yang H."/>
            <person name="Xiang J."/>
        </authorList>
    </citation>
    <scope>NUCLEOTIDE SEQUENCE [LARGE SCALE GENOMIC DNA]</scope>
    <source>
        <strain evidence="10">Shaxun</strain>
        <tissue evidence="10">Muscle</tissue>
    </source>
</reference>
<evidence type="ECO:0000256" key="6">
    <source>
        <dbReference type="ARBA" id="ARBA00023136"/>
    </source>
</evidence>
<feature type="region of interest" description="Disordered" evidence="9">
    <location>
        <begin position="271"/>
        <end position="404"/>
    </location>
</feature>
<dbReference type="PANTHER" id="PTHR24270:SF62">
    <property type="entry name" value="LOW-DENSITY LIPOPROTEIN RECEPTOR-RELATED PROTEIN 2"/>
    <property type="match status" value="1"/>
</dbReference>
<dbReference type="InterPro" id="IPR050685">
    <property type="entry name" value="LDLR"/>
</dbReference>
<dbReference type="CDD" id="cd00112">
    <property type="entry name" value="LDLa"/>
    <property type="match status" value="2"/>
</dbReference>
<keyword evidence="10" id="KW-0449">Lipoprotein</keyword>
<dbReference type="InterPro" id="IPR036055">
    <property type="entry name" value="LDL_receptor-like_sf"/>
</dbReference>
<feature type="compositionally biased region" description="Basic and acidic residues" evidence="9">
    <location>
        <begin position="315"/>
        <end position="345"/>
    </location>
</feature>
<keyword evidence="6" id="KW-0472">Membrane</keyword>
<dbReference type="EMBL" id="MRZV01000322">
    <property type="protein sequence ID" value="PIK52602.1"/>
    <property type="molecule type" value="Genomic_DNA"/>
</dbReference>
<keyword evidence="5" id="KW-1133">Transmembrane helix</keyword>
<comment type="caution">
    <text evidence="8">Lacks conserved residue(s) required for the propagation of feature annotation.</text>
</comment>
<comment type="caution">
    <text evidence="10">The sequence shown here is derived from an EMBL/GenBank/DDBJ whole genome shotgun (WGS) entry which is preliminary data.</text>
</comment>
<organism evidence="10 11">
    <name type="scientific">Stichopus japonicus</name>
    <name type="common">Sea cucumber</name>
    <dbReference type="NCBI Taxonomy" id="307972"/>
    <lineage>
        <taxon>Eukaryota</taxon>
        <taxon>Metazoa</taxon>
        <taxon>Echinodermata</taxon>
        <taxon>Eleutherozoa</taxon>
        <taxon>Echinozoa</taxon>
        <taxon>Holothuroidea</taxon>
        <taxon>Aspidochirotacea</taxon>
        <taxon>Aspidochirotida</taxon>
        <taxon>Stichopodidae</taxon>
        <taxon>Apostichopus</taxon>
    </lineage>
</organism>
<evidence type="ECO:0000256" key="9">
    <source>
        <dbReference type="SAM" id="MobiDB-lite"/>
    </source>
</evidence>
<evidence type="ECO:0000256" key="7">
    <source>
        <dbReference type="ARBA" id="ARBA00023157"/>
    </source>
</evidence>
<evidence type="ECO:0000256" key="3">
    <source>
        <dbReference type="ARBA" id="ARBA00022692"/>
    </source>
</evidence>
<dbReference type="InterPro" id="IPR023415">
    <property type="entry name" value="LDLR_class-A_CS"/>
</dbReference>
<dbReference type="Gene3D" id="4.10.400.10">
    <property type="entry name" value="Low-density Lipoprotein Receptor"/>
    <property type="match status" value="1"/>
</dbReference>